<organism evidence="6 7">
    <name type="scientific">Caenorhabditis nigoni</name>
    <dbReference type="NCBI Taxonomy" id="1611254"/>
    <lineage>
        <taxon>Eukaryota</taxon>
        <taxon>Metazoa</taxon>
        <taxon>Ecdysozoa</taxon>
        <taxon>Nematoda</taxon>
        <taxon>Chromadorea</taxon>
        <taxon>Rhabditida</taxon>
        <taxon>Rhabditina</taxon>
        <taxon>Rhabditomorpha</taxon>
        <taxon>Rhabditoidea</taxon>
        <taxon>Rhabditidae</taxon>
        <taxon>Peloderinae</taxon>
        <taxon>Caenorhabditis</taxon>
    </lineage>
</organism>
<evidence type="ECO:0000256" key="1">
    <source>
        <dbReference type="ARBA" id="ARBA00004613"/>
    </source>
</evidence>
<evidence type="ECO:0000256" key="4">
    <source>
        <dbReference type="ARBA" id="ARBA00022729"/>
    </source>
</evidence>
<feature type="region of interest" description="Disordered" evidence="5">
    <location>
        <begin position="354"/>
        <end position="451"/>
    </location>
</feature>
<dbReference type="STRING" id="1611254.A0A2G5SPX7"/>
<dbReference type="Pfam" id="PF01060">
    <property type="entry name" value="TTR-52"/>
    <property type="match status" value="1"/>
</dbReference>
<dbReference type="PANTHER" id="PTHR21700">
    <property type="entry name" value="TRANSTHYRETIN-LIKE FAMILY PROTEIN-RELATED"/>
    <property type="match status" value="1"/>
</dbReference>
<dbReference type="InterPro" id="IPR038479">
    <property type="entry name" value="Transthyretin-like_sf"/>
</dbReference>
<name>A0A2G5SPX7_9PELO</name>
<dbReference type="Gene3D" id="2.60.40.3330">
    <property type="match status" value="1"/>
</dbReference>
<keyword evidence="7" id="KW-1185">Reference proteome</keyword>
<dbReference type="Proteomes" id="UP000230233">
    <property type="component" value="Chromosome X"/>
</dbReference>
<accession>A0A2G5SPX7</accession>
<evidence type="ECO:0000256" key="2">
    <source>
        <dbReference type="ARBA" id="ARBA00010112"/>
    </source>
</evidence>
<proteinExistence type="inferred from homology"/>
<dbReference type="GO" id="GO:0005576">
    <property type="term" value="C:extracellular region"/>
    <property type="evidence" value="ECO:0007669"/>
    <property type="project" value="UniProtKB-SubCell"/>
</dbReference>
<protein>
    <submittedName>
        <fullName evidence="6">Uncharacterized protein</fullName>
    </submittedName>
</protein>
<feature type="region of interest" description="Disordered" evidence="5">
    <location>
        <begin position="273"/>
        <end position="308"/>
    </location>
</feature>
<evidence type="ECO:0000256" key="3">
    <source>
        <dbReference type="ARBA" id="ARBA00022525"/>
    </source>
</evidence>
<dbReference type="InterPro" id="IPR001534">
    <property type="entry name" value="Transthyretin-like"/>
</dbReference>
<sequence length="485" mass="57681">MHFFFLFSFFDEKPRNKTKFVQFSSPSSLFENVAIQLAGTKQNNCIRKLVIVSSSCSSLFCLLPARSFRNSAIRASPSVPTMPKIFRLLFLANFLVTAALAVQQAVTVKGIVNCRGQKQPGTFVQLYDEDSIFDSDDLLGSVIADHRGVFCVKGNTEEFTTIEPYIFIEHNCGYEGLNEKRVFTRIVPIEYITEGPKAKHVYHMGDIELLTADAPVQKYDKRIYVETNIDERIRQCIPIYVQYKRYYEKTVFETKTHETILPTDEEPVEIEEPVVEPTEGEQEVVTSSTEEVQETEAPVVHHEMSDEEKRLEEERLRLEEEQRRLDEIRRLEEESLRLEEIRRIEEEKKRIEEIRRQEEEQQRIELERREEERRLEAERRAEEERKREEEAKLQEQRRKEQEEEHKRRMDEYHRREQERQEALKRREEEIKRREEEEKIRISTSSSEKVEKKDPCVHYPVLTQSQSISRSIEARHEYVEDPCLKK</sequence>
<feature type="compositionally biased region" description="Basic and acidic residues" evidence="5">
    <location>
        <begin position="299"/>
        <end position="308"/>
    </location>
</feature>
<keyword evidence="3" id="KW-0964">Secreted</keyword>
<feature type="compositionally biased region" description="Basic and acidic residues" evidence="5">
    <location>
        <begin position="354"/>
        <end position="440"/>
    </location>
</feature>
<dbReference type="EMBL" id="PDUG01000006">
    <property type="protein sequence ID" value="PIC16979.1"/>
    <property type="molecule type" value="Genomic_DNA"/>
</dbReference>
<comment type="similarity">
    <text evidence="2">Belongs to the nematode transthyretin-like family.</text>
</comment>
<feature type="compositionally biased region" description="Acidic residues" evidence="5">
    <location>
        <begin position="273"/>
        <end position="282"/>
    </location>
</feature>
<evidence type="ECO:0000313" key="6">
    <source>
        <dbReference type="EMBL" id="PIC16979.1"/>
    </source>
</evidence>
<dbReference type="AlphaFoldDB" id="A0A2G5SPX7"/>
<evidence type="ECO:0000313" key="7">
    <source>
        <dbReference type="Proteomes" id="UP000230233"/>
    </source>
</evidence>
<comment type="subcellular location">
    <subcellularLocation>
        <location evidence="1">Secreted</location>
    </subcellularLocation>
</comment>
<dbReference type="OrthoDB" id="5875941at2759"/>
<dbReference type="PANTHER" id="PTHR21700:SF54">
    <property type="entry name" value="TRANSTHYRETIN-LIKE FAMILY PROTEIN"/>
    <property type="match status" value="1"/>
</dbReference>
<evidence type="ECO:0000256" key="5">
    <source>
        <dbReference type="SAM" id="MobiDB-lite"/>
    </source>
</evidence>
<gene>
    <name evidence="6" type="primary">Cni-ttr-14</name>
    <name evidence="6" type="synonym">Cnig_chr_X.g23386</name>
    <name evidence="6" type="ORF">B9Z55_023386</name>
</gene>
<keyword evidence="4" id="KW-0732">Signal</keyword>
<dbReference type="GO" id="GO:0009986">
    <property type="term" value="C:cell surface"/>
    <property type="evidence" value="ECO:0007669"/>
    <property type="project" value="InterPro"/>
</dbReference>
<comment type="caution">
    <text evidence="6">The sequence shown here is derived from an EMBL/GenBank/DDBJ whole genome shotgun (WGS) entry which is preliminary data.</text>
</comment>
<reference evidence="7" key="1">
    <citation type="submission" date="2017-10" db="EMBL/GenBank/DDBJ databases">
        <title>Rapid genome shrinkage in a self-fertile nematode reveals novel sperm competition proteins.</title>
        <authorList>
            <person name="Yin D."/>
            <person name="Schwarz E.M."/>
            <person name="Thomas C.G."/>
            <person name="Felde R.L."/>
            <person name="Korf I.F."/>
            <person name="Cutter A.D."/>
            <person name="Schartner C.M."/>
            <person name="Ralston E.J."/>
            <person name="Meyer B.J."/>
            <person name="Haag E.S."/>
        </authorList>
    </citation>
    <scope>NUCLEOTIDE SEQUENCE [LARGE SCALE GENOMIC DNA]</scope>
    <source>
        <strain evidence="7">JU1422</strain>
    </source>
</reference>